<dbReference type="GeneID" id="116213485"/>
<evidence type="ECO:0000256" key="5">
    <source>
        <dbReference type="ARBA" id="ARBA00093280"/>
    </source>
</evidence>
<dbReference type="Pfam" id="PF03643">
    <property type="entry name" value="Vps26"/>
    <property type="match status" value="1"/>
</dbReference>
<keyword evidence="3" id="KW-0967">Endosome</keyword>
<evidence type="ECO:0000313" key="10">
    <source>
        <dbReference type="RefSeq" id="XP_031404311.1"/>
    </source>
</evidence>
<comment type="function">
    <text evidence="5">Component of the commander complex that is essential for endosomal recycling of transmembrane cargos; the commander complex is composed of the CCC subcomplex and the retriever subcomplex. Component of the retriever complex, which is a heterotrimeric complex related to retromer cargo-selective complex (CSC) and essential for retromer-independent retrieval and recycling of numerous cargos such as integrin alpha-5/beta-1 (ITGA5:ITGB1). The recruitment of the retriever complex to the endosomal membrane involves CCC and WASH complexes. In the endosomes, drives the retriever and recycling of NxxY-motif-containing cargo proteins by coupling to SNX17, a cargo essential for the homeostatic maintenance of numerous cell surface proteins associated with processes that include cell migration, cell adhesion, nutrient supply and cell signaling.</text>
</comment>
<gene>
    <name evidence="10" type="primary">LOC116213485</name>
    <name evidence="7" type="ORF">CDL15_Pgr019937</name>
</gene>
<reference evidence="10" key="4">
    <citation type="submission" date="2025-04" db="UniProtKB">
        <authorList>
            <consortium name="RefSeq"/>
        </authorList>
    </citation>
    <scope>IDENTIFICATION</scope>
    <source>
        <tissue evidence="10">Leaf</tissue>
    </source>
</reference>
<name>A0A218VQM3_PUNGR</name>
<evidence type="ECO:0000256" key="3">
    <source>
        <dbReference type="ARBA" id="ARBA00022753"/>
    </source>
</evidence>
<comment type="subcellular location">
    <subcellularLocation>
        <location evidence="1">Endosome</location>
    </subcellularLocation>
</comment>
<dbReference type="EMBL" id="MTKT01006319">
    <property type="protein sequence ID" value="OWM62643.1"/>
    <property type="molecule type" value="Genomic_DNA"/>
</dbReference>
<dbReference type="FunFam" id="2.60.40.640:FF:000009">
    <property type="entry name" value="Down syndrome critical region protein 3"/>
    <property type="match status" value="1"/>
</dbReference>
<evidence type="ECO:0000313" key="8">
    <source>
        <dbReference type="Proteomes" id="UP000197138"/>
    </source>
</evidence>
<evidence type="ECO:0000313" key="9">
    <source>
        <dbReference type="Proteomes" id="UP000515151"/>
    </source>
</evidence>
<evidence type="ECO:0000256" key="1">
    <source>
        <dbReference type="ARBA" id="ARBA00004177"/>
    </source>
</evidence>
<reference evidence="7" key="2">
    <citation type="submission" date="2017-06" db="EMBL/GenBank/DDBJ databases">
        <title>The pomegranate genome and the genomics of punicalagin biosynthesis.</title>
        <authorList>
            <person name="Xu C."/>
        </authorList>
    </citation>
    <scope>NUCLEOTIDE SEQUENCE [LARGE SCALE GENOMIC DNA]</scope>
    <source>
        <tissue evidence="7">Fresh leaf</tissue>
    </source>
</reference>
<organism evidence="7 8">
    <name type="scientific">Punica granatum</name>
    <name type="common">Pomegranate</name>
    <dbReference type="NCBI Taxonomy" id="22663"/>
    <lineage>
        <taxon>Eukaryota</taxon>
        <taxon>Viridiplantae</taxon>
        <taxon>Streptophyta</taxon>
        <taxon>Embryophyta</taxon>
        <taxon>Tracheophyta</taxon>
        <taxon>Spermatophyta</taxon>
        <taxon>Magnoliopsida</taxon>
        <taxon>eudicotyledons</taxon>
        <taxon>Gunneridae</taxon>
        <taxon>Pentapetalae</taxon>
        <taxon>rosids</taxon>
        <taxon>malvids</taxon>
        <taxon>Myrtales</taxon>
        <taxon>Lythraceae</taxon>
        <taxon>Punica</taxon>
    </lineage>
</organism>
<dbReference type="Proteomes" id="UP000515151">
    <property type="component" value="Chromosome 7"/>
</dbReference>
<reference evidence="8" key="1">
    <citation type="journal article" date="2017" name="Plant J.">
        <title>The pomegranate (Punica granatum L.) genome and the genomics of punicalagin biosynthesis.</title>
        <authorList>
            <person name="Qin G."/>
            <person name="Xu C."/>
            <person name="Ming R."/>
            <person name="Tang H."/>
            <person name="Guyot R."/>
            <person name="Kramer E.M."/>
            <person name="Hu Y."/>
            <person name="Yi X."/>
            <person name="Qi Y."/>
            <person name="Xu X."/>
            <person name="Gao Z."/>
            <person name="Pan H."/>
            <person name="Jian J."/>
            <person name="Tian Y."/>
            <person name="Yue Z."/>
            <person name="Xu Y."/>
        </authorList>
    </citation>
    <scope>NUCLEOTIDE SEQUENCE [LARGE SCALE GENOMIC DNA]</scope>
    <source>
        <strain evidence="8">cv. Dabenzi</strain>
    </source>
</reference>
<dbReference type="GO" id="GO:0006886">
    <property type="term" value="P:intracellular protein transport"/>
    <property type="evidence" value="ECO:0007669"/>
    <property type="project" value="InterPro"/>
</dbReference>
<evidence type="ECO:0000256" key="6">
    <source>
        <dbReference type="ARBA" id="ARBA00093474"/>
    </source>
</evidence>
<protein>
    <recommendedName>
        <fullName evidence="4">Vacuolar protein sorting-associated protein 26C</fullName>
    </recommendedName>
</protein>
<evidence type="ECO:0000313" key="7">
    <source>
        <dbReference type="EMBL" id="OWM62643.1"/>
    </source>
</evidence>
<accession>A0A218VQM3</accession>
<dbReference type="InterPro" id="IPR014752">
    <property type="entry name" value="Arrestin-like_C"/>
</dbReference>
<sequence>MSPAMEIKLSRASRVYRPSVEPLEGKIIVKSTSSVSHYGIRLTVNGSVSMKVRGGSAGIIESLVGAVKPITIVSKSIEVKPSGKIASGTTEIPFSMMIRQSGDDNHERFYETFHGANISIQYLLTADVMRGYLHKPLSTTMEFIVESDKAELLERPVSPEMVIFYITQDTQKHPLLPELKAGGFRVTGRIPTLCSLSDPISGELVVETSVVPIQSIDVHLLRIESILSGERIVTETSLVQSTQIADGDVCRNMTLPIYVILPRLLTCPTSLAGPFSIEFKASIVITFESQLSKTHPKSDPRTPRLWMAMETLPLELIRTR</sequence>
<dbReference type="OrthoDB" id="10263384at2759"/>
<comment type="subunit">
    <text evidence="6">Component of the commander complex that is essential for endosomal recycling of transmembrane cargos; the commander complex is composed of the CCC subcomplex and the retriever subcomplex. Component of the heterotrimeric retriever complex consisting of VPS26C, VPS29 and VPS35L; within the complex interacts with VPS35L. Interacts with SNX17 (via C-terminus); the interaction is direct and associates SNX17 with the retriever complex. Interacts with SNX31; the interaction is direct.</text>
</comment>
<dbReference type="AlphaFoldDB" id="A0A218VQM3"/>
<dbReference type="Gene3D" id="2.60.40.640">
    <property type="match status" value="2"/>
</dbReference>
<dbReference type="RefSeq" id="XP_031404311.1">
    <property type="nucleotide sequence ID" value="XM_031548451.1"/>
</dbReference>
<evidence type="ECO:0000256" key="2">
    <source>
        <dbReference type="ARBA" id="ARBA00009100"/>
    </source>
</evidence>
<reference evidence="9" key="3">
    <citation type="journal article" date="2020" name="Plant Biotechnol. J.">
        <title>The pomegranate (Punica granatum L.) draft genome dissects genetic divergence between soft- and hard-seeded cultivars.</title>
        <authorList>
            <person name="Luo X."/>
            <person name="Li H."/>
            <person name="Wu Z."/>
            <person name="Yao W."/>
            <person name="Zhao P."/>
            <person name="Cao D."/>
            <person name="Yu H."/>
            <person name="Li K."/>
            <person name="Poudel K."/>
            <person name="Zhao D."/>
            <person name="Zhang F."/>
            <person name="Xia X."/>
            <person name="Chen L."/>
            <person name="Wang Q."/>
            <person name="Jing D."/>
            <person name="Cao S."/>
        </authorList>
    </citation>
    <scope>NUCLEOTIDE SEQUENCE [LARGE SCALE GENOMIC DNA]</scope>
</reference>
<keyword evidence="9" id="KW-1185">Reference proteome</keyword>
<evidence type="ECO:0000256" key="4">
    <source>
        <dbReference type="ARBA" id="ARBA00067597"/>
    </source>
</evidence>
<dbReference type="PANTHER" id="PTHR12233">
    <property type="entry name" value="VACUOLAR PROTEIN SORTING 26 RELATED"/>
    <property type="match status" value="1"/>
</dbReference>
<comment type="similarity">
    <text evidence="2">Belongs to the VPS26 family.</text>
</comment>
<dbReference type="Proteomes" id="UP000197138">
    <property type="component" value="Unassembled WGS sequence"/>
</dbReference>
<dbReference type="FunFam" id="2.60.40.640:FF:000023">
    <property type="entry name" value="Vacuolar protein sorting-associated protein 26"/>
    <property type="match status" value="1"/>
</dbReference>
<dbReference type="GO" id="GO:0005768">
    <property type="term" value="C:endosome"/>
    <property type="evidence" value="ECO:0007669"/>
    <property type="project" value="UniProtKB-SubCell"/>
</dbReference>
<proteinExistence type="inferred from homology"/>
<dbReference type="InterPro" id="IPR028934">
    <property type="entry name" value="Vps26-related"/>
</dbReference>